<sequence length="179" mass="18884">MIYALGEYQPVINDNVYIAPGAHVIGQVELGENASVWFNAVIRGDMDTIRIGNNTNIQDGSVLHTDEGVAMQIGEGVTVGHKAMLHGCEVGDYSLIGINAVVLNGAKVGKFCIVGANALITEGMEIPDYSLVVGSPGKVVRSLDPSVAEKLKASAEHYKANGRRFADELSSLSDPGAFI</sequence>
<dbReference type="SUPFAM" id="SSF51161">
    <property type="entry name" value="Trimeric LpxA-like enzymes"/>
    <property type="match status" value="1"/>
</dbReference>
<dbReference type="InterPro" id="IPR011004">
    <property type="entry name" value="Trimer_LpxA-like_sf"/>
</dbReference>
<organism evidence="1 2">
    <name type="scientific">Alteromonas salexigens</name>
    <dbReference type="NCBI Taxonomy" id="2982530"/>
    <lineage>
        <taxon>Bacteria</taxon>
        <taxon>Pseudomonadati</taxon>
        <taxon>Pseudomonadota</taxon>
        <taxon>Gammaproteobacteria</taxon>
        <taxon>Alteromonadales</taxon>
        <taxon>Alteromonadaceae</taxon>
        <taxon>Alteromonas/Salinimonas group</taxon>
        <taxon>Alteromonas</taxon>
    </lineage>
</organism>
<proteinExistence type="predicted"/>
<protein>
    <submittedName>
        <fullName evidence="1">Gamma carbonic anhydrase family protein</fullName>
    </submittedName>
</protein>
<dbReference type="CDD" id="cd04645">
    <property type="entry name" value="LbH_gamma_CA_like"/>
    <property type="match status" value="1"/>
</dbReference>
<dbReference type="InterPro" id="IPR001451">
    <property type="entry name" value="Hexapep"/>
</dbReference>
<name>A0ABT2VLI7_9ALTE</name>
<dbReference type="PANTHER" id="PTHR13061:SF29">
    <property type="entry name" value="GAMMA CARBONIC ANHYDRASE-LIKE 1, MITOCHONDRIAL-RELATED"/>
    <property type="match status" value="1"/>
</dbReference>
<reference evidence="2" key="1">
    <citation type="submission" date="2023-07" db="EMBL/GenBank/DDBJ databases">
        <title>Study on multiphase classification of strain Alteromonas salexigens isolated from the Yellow Sea.</title>
        <authorList>
            <person name="Sun L."/>
        </authorList>
    </citation>
    <scope>NUCLEOTIDE SEQUENCE [LARGE SCALE GENOMIC DNA]</scope>
    <source>
        <strain evidence="2">ASW11-19</strain>
    </source>
</reference>
<evidence type="ECO:0000313" key="2">
    <source>
        <dbReference type="Proteomes" id="UP001209257"/>
    </source>
</evidence>
<dbReference type="InterPro" id="IPR047324">
    <property type="entry name" value="LbH_gamma_CA-like"/>
</dbReference>
<evidence type="ECO:0000313" key="1">
    <source>
        <dbReference type="EMBL" id="MCU7554180.1"/>
    </source>
</evidence>
<keyword evidence="2" id="KW-1185">Reference proteome</keyword>
<comment type="caution">
    <text evidence="1">The sequence shown here is derived from an EMBL/GenBank/DDBJ whole genome shotgun (WGS) entry which is preliminary data.</text>
</comment>
<dbReference type="PANTHER" id="PTHR13061">
    <property type="entry name" value="DYNACTIN SUBUNIT P25"/>
    <property type="match status" value="1"/>
</dbReference>
<dbReference type="Proteomes" id="UP001209257">
    <property type="component" value="Unassembled WGS sequence"/>
</dbReference>
<accession>A0ABT2VLI7</accession>
<dbReference type="EMBL" id="JAOTJC010000006">
    <property type="protein sequence ID" value="MCU7554180.1"/>
    <property type="molecule type" value="Genomic_DNA"/>
</dbReference>
<dbReference type="Pfam" id="PF00132">
    <property type="entry name" value="Hexapep"/>
    <property type="match status" value="2"/>
</dbReference>
<dbReference type="RefSeq" id="WP_262992864.1">
    <property type="nucleotide sequence ID" value="NZ_JAOTJC010000006.1"/>
</dbReference>
<gene>
    <name evidence="1" type="ORF">OCL06_06180</name>
</gene>
<dbReference type="InterPro" id="IPR050484">
    <property type="entry name" value="Transf_Hexapept/Carb_Anhydrase"/>
</dbReference>
<dbReference type="Gene3D" id="2.160.10.10">
    <property type="entry name" value="Hexapeptide repeat proteins"/>
    <property type="match status" value="1"/>
</dbReference>